<organism evidence="2 3">
    <name type="scientific">Leptospira andrefontaineae</name>
    <dbReference type="NCBI Taxonomy" id="2484976"/>
    <lineage>
        <taxon>Bacteria</taxon>
        <taxon>Pseudomonadati</taxon>
        <taxon>Spirochaetota</taxon>
        <taxon>Spirochaetia</taxon>
        <taxon>Leptospirales</taxon>
        <taxon>Leptospiraceae</taxon>
        <taxon>Leptospira</taxon>
    </lineage>
</organism>
<reference evidence="2" key="1">
    <citation type="journal article" date="2019" name="PLoS Negl. Trop. Dis.">
        <title>Revisiting the worldwide diversity of Leptospira species in the environment.</title>
        <authorList>
            <person name="Vincent A.T."/>
            <person name="Schiettekatte O."/>
            <person name="Bourhy P."/>
            <person name="Veyrier F.J."/>
            <person name="Picardeau M."/>
        </authorList>
    </citation>
    <scope>NUCLEOTIDE SEQUENCE [LARGE SCALE GENOMIC DNA]</scope>
    <source>
        <strain evidence="2">201800301</strain>
    </source>
</reference>
<feature type="transmembrane region" description="Helical" evidence="1">
    <location>
        <begin position="84"/>
        <end position="106"/>
    </location>
</feature>
<name>A0A4R9H142_9LEPT</name>
<accession>A0A4R9H142</accession>
<dbReference type="Proteomes" id="UP000298097">
    <property type="component" value="Unassembled WGS sequence"/>
</dbReference>
<dbReference type="AlphaFoldDB" id="A0A4R9H142"/>
<protein>
    <submittedName>
        <fullName evidence="2">Uncharacterized protein</fullName>
    </submittedName>
</protein>
<keyword evidence="1" id="KW-0472">Membrane</keyword>
<evidence type="ECO:0000256" key="1">
    <source>
        <dbReference type="SAM" id="Phobius"/>
    </source>
</evidence>
<proteinExistence type="predicted"/>
<feature type="transmembrane region" description="Helical" evidence="1">
    <location>
        <begin position="20"/>
        <end position="43"/>
    </location>
</feature>
<feature type="transmembrane region" description="Helical" evidence="1">
    <location>
        <begin position="55"/>
        <end position="72"/>
    </location>
</feature>
<keyword evidence="1" id="KW-1133">Transmembrane helix</keyword>
<keyword evidence="1" id="KW-0812">Transmembrane</keyword>
<comment type="caution">
    <text evidence="2">The sequence shown here is derived from an EMBL/GenBank/DDBJ whole genome shotgun (WGS) entry which is preliminary data.</text>
</comment>
<gene>
    <name evidence="2" type="ORF">EHO65_16215</name>
</gene>
<evidence type="ECO:0000313" key="3">
    <source>
        <dbReference type="Proteomes" id="UP000298097"/>
    </source>
</evidence>
<dbReference type="RefSeq" id="WP_135775593.1">
    <property type="nucleotide sequence ID" value="NZ_RQEY01000019.1"/>
</dbReference>
<dbReference type="EMBL" id="RQEY01000019">
    <property type="protein sequence ID" value="TGK38046.1"/>
    <property type="molecule type" value="Genomic_DNA"/>
</dbReference>
<keyword evidence="3" id="KW-1185">Reference proteome</keyword>
<sequence length="201" mass="22995">MKRIGLGVKIRNPFLRVISIASLILIFSGICITILITLLVYILPTVKEGSILYKPDLILSWIVYVGLFYGYMMYRVSDGEKAEILKMFVSTIVSWVLILILLGQFVKLEFKDGSYYIRTVYSERIVPAAVDSKLVISEKMGGRSNRTYLILDLEFPNPKDNLNIKIFTSSFFRDVRDTCVEEKKLLESAGIRVRTFCTPKD</sequence>
<evidence type="ECO:0000313" key="2">
    <source>
        <dbReference type="EMBL" id="TGK38046.1"/>
    </source>
</evidence>